<proteinExistence type="predicted"/>
<dbReference type="Proteomes" id="UP000254701">
    <property type="component" value="Unassembled WGS sequence"/>
</dbReference>
<sequence length="341" mass="37071">MKSLWKKLALAAAVVGVSFGARAEGSDAPKPLPQREKVIVAMTAKVEAYIPMLLADRMGEFDKENIDIEYTFAKSSDGIVLLSTGRADVLGGQPSAAIFNAIASGADIRVVAPLFVQSPASKQGIWANNVFLNGRKFTVDLFKDQTVASAIGLGSTASYFLQTELEKVGLSLKDVKFQTMASADILVALENGAVNFGYLIDSIWQKADESKVSLAFVQGPEMSAGSWSFGPRLLKERRDVGEAVMRALVRTTRTYLQGNYHDNPEIMKIMLEELQLPEETLKKGVSLTFDPNLYMPADLAARLQKTYALIPEVLSYSELMPEDRVVDQGFIAAAGIPIPAK</sequence>
<evidence type="ECO:0000313" key="3">
    <source>
        <dbReference type="EMBL" id="SUY29101.1"/>
    </source>
</evidence>
<dbReference type="AlphaFoldDB" id="A0A381IMB2"/>
<evidence type="ECO:0000256" key="1">
    <source>
        <dbReference type="SAM" id="SignalP"/>
    </source>
</evidence>
<keyword evidence="1" id="KW-0732">Signal</keyword>
<dbReference type="Gene3D" id="3.40.190.10">
    <property type="entry name" value="Periplasmic binding protein-like II"/>
    <property type="match status" value="2"/>
</dbReference>
<dbReference type="RefSeq" id="WP_165916113.1">
    <property type="nucleotide sequence ID" value="NZ_BAAAVY010000014.1"/>
</dbReference>
<evidence type="ECO:0000259" key="2">
    <source>
        <dbReference type="Pfam" id="PF09084"/>
    </source>
</evidence>
<feature type="signal peptide" evidence="1">
    <location>
        <begin position="1"/>
        <end position="23"/>
    </location>
</feature>
<reference evidence="3 4" key="1">
    <citation type="submission" date="2018-06" db="EMBL/GenBank/DDBJ databases">
        <authorList>
            <consortium name="Pathogen Informatics"/>
            <person name="Doyle S."/>
        </authorList>
    </citation>
    <scope>NUCLEOTIDE SEQUENCE [LARGE SCALE GENOMIC DNA]</scope>
    <source>
        <strain evidence="3 4">NCTC10684</strain>
    </source>
</reference>
<feature type="domain" description="SsuA/THI5-like" evidence="2">
    <location>
        <begin position="50"/>
        <end position="208"/>
    </location>
</feature>
<protein>
    <submittedName>
        <fullName evidence="3">ABC-type taurine transport system, periplasmic component</fullName>
    </submittedName>
</protein>
<feature type="chain" id="PRO_5016829770" evidence="1">
    <location>
        <begin position="24"/>
        <end position="341"/>
    </location>
</feature>
<organism evidence="3 4">
    <name type="scientific">Aminobacter aminovorans</name>
    <name type="common">Chelatobacter heintzii</name>
    <dbReference type="NCBI Taxonomy" id="83263"/>
    <lineage>
        <taxon>Bacteria</taxon>
        <taxon>Pseudomonadati</taxon>
        <taxon>Pseudomonadota</taxon>
        <taxon>Alphaproteobacteria</taxon>
        <taxon>Hyphomicrobiales</taxon>
        <taxon>Phyllobacteriaceae</taxon>
        <taxon>Aminobacter</taxon>
    </lineage>
</organism>
<dbReference type="Pfam" id="PF09084">
    <property type="entry name" value="NMT1"/>
    <property type="match status" value="1"/>
</dbReference>
<accession>A0A381IMB2</accession>
<gene>
    <name evidence="3" type="ORF">NCTC10684_05333</name>
</gene>
<dbReference type="EMBL" id="UFSM01000003">
    <property type="protein sequence ID" value="SUY29101.1"/>
    <property type="molecule type" value="Genomic_DNA"/>
</dbReference>
<dbReference type="PANTHER" id="PTHR30024">
    <property type="entry name" value="ALIPHATIC SULFONATES-BINDING PROTEIN-RELATED"/>
    <property type="match status" value="1"/>
</dbReference>
<evidence type="ECO:0000313" key="4">
    <source>
        <dbReference type="Proteomes" id="UP000254701"/>
    </source>
</evidence>
<dbReference type="SUPFAM" id="SSF53850">
    <property type="entry name" value="Periplasmic binding protein-like II"/>
    <property type="match status" value="1"/>
</dbReference>
<name>A0A381IMB2_AMIAI</name>
<dbReference type="InterPro" id="IPR015168">
    <property type="entry name" value="SsuA/THI5"/>
</dbReference>